<gene>
    <name evidence="7" type="primary">liaS_2</name>
    <name evidence="7" type="ORF">PDESU_00553</name>
</gene>
<dbReference type="EMBL" id="CAAHFG010000001">
    <property type="protein sequence ID" value="VGO12005.1"/>
    <property type="molecule type" value="Genomic_DNA"/>
</dbReference>
<dbReference type="InterPro" id="IPR005467">
    <property type="entry name" value="His_kinase_dom"/>
</dbReference>
<dbReference type="Pfam" id="PF07730">
    <property type="entry name" value="HisKA_3"/>
    <property type="match status" value="1"/>
</dbReference>
<dbReference type="CDD" id="cd16917">
    <property type="entry name" value="HATPase_UhpB-NarQ-NarX-like"/>
    <property type="match status" value="1"/>
</dbReference>
<dbReference type="Gene3D" id="1.20.5.1930">
    <property type="match status" value="1"/>
</dbReference>
<keyword evidence="4" id="KW-0812">Transmembrane</keyword>
<keyword evidence="4" id="KW-0472">Membrane</keyword>
<dbReference type="AlphaFoldDB" id="A0A6C2TWF2"/>
<keyword evidence="3" id="KW-0902">Two-component regulatory system</keyword>
<keyword evidence="2 7" id="KW-0418">Kinase</keyword>
<organism evidence="7 8">
    <name type="scientific">Pontiella desulfatans</name>
    <dbReference type="NCBI Taxonomy" id="2750659"/>
    <lineage>
        <taxon>Bacteria</taxon>
        <taxon>Pseudomonadati</taxon>
        <taxon>Kiritimatiellota</taxon>
        <taxon>Kiritimatiellia</taxon>
        <taxon>Kiritimatiellales</taxon>
        <taxon>Pontiellaceae</taxon>
        <taxon>Pontiella</taxon>
    </lineage>
</organism>
<dbReference type="Proteomes" id="UP000366872">
    <property type="component" value="Unassembled WGS sequence"/>
</dbReference>
<dbReference type="SMART" id="SM00387">
    <property type="entry name" value="HATPase_c"/>
    <property type="match status" value="1"/>
</dbReference>
<feature type="signal peptide" evidence="5">
    <location>
        <begin position="1"/>
        <end position="17"/>
    </location>
</feature>
<dbReference type="Gene3D" id="2.60.120.260">
    <property type="entry name" value="Galactose-binding domain-like"/>
    <property type="match status" value="1"/>
</dbReference>
<name>A0A6C2TWF2_PONDE</name>
<proteinExistence type="predicted"/>
<keyword evidence="5" id="KW-0732">Signal</keyword>
<accession>A0A6C2TWF2</accession>
<evidence type="ECO:0000313" key="8">
    <source>
        <dbReference type="Proteomes" id="UP000366872"/>
    </source>
</evidence>
<dbReference type="RefSeq" id="WP_168441915.1">
    <property type="nucleotide sequence ID" value="NZ_CAAHFG010000001.1"/>
</dbReference>
<evidence type="ECO:0000256" key="2">
    <source>
        <dbReference type="ARBA" id="ARBA00022777"/>
    </source>
</evidence>
<protein>
    <submittedName>
        <fullName evidence="7">Sensor histidine kinase LiaS</fullName>
    </submittedName>
</protein>
<evidence type="ECO:0000259" key="6">
    <source>
        <dbReference type="PROSITE" id="PS50109"/>
    </source>
</evidence>
<evidence type="ECO:0000256" key="4">
    <source>
        <dbReference type="SAM" id="Phobius"/>
    </source>
</evidence>
<evidence type="ECO:0000313" key="7">
    <source>
        <dbReference type="EMBL" id="VGO12005.1"/>
    </source>
</evidence>
<dbReference type="GO" id="GO:0000155">
    <property type="term" value="F:phosphorelay sensor kinase activity"/>
    <property type="evidence" value="ECO:0007669"/>
    <property type="project" value="InterPro"/>
</dbReference>
<dbReference type="InterPro" id="IPR036890">
    <property type="entry name" value="HATPase_C_sf"/>
</dbReference>
<feature type="domain" description="Histidine kinase" evidence="6">
    <location>
        <begin position="506"/>
        <end position="694"/>
    </location>
</feature>
<keyword evidence="4" id="KW-1133">Transmembrane helix</keyword>
<evidence type="ECO:0000256" key="3">
    <source>
        <dbReference type="ARBA" id="ARBA00023012"/>
    </source>
</evidence>
<dbReference type="SUPFAM" id="SSF55874">
    <property type="entry name" value="ATPase domain of HSP90 chaperone/DNA topoisomerase II/histidine kinase"/>
    <property type="match status" value="1"/>
</dbReference>
<dbReference type="GO" id="GO:0016020">
    <property type="term" value="C:membrane"/>
    <property type="evidence" value="ECO:0007669"/>
    <property type="project" value="InterPro"/>
</dbReference>
<keyword evidence="1" id="KW-0808">Transferase</keyword>
<dbReference type="GO" id="GO:0046983">
    <property type="term" value="F:protein dimerization activity"/>
    <property type="evidence" value="ECO:0007669"/>
    <property type="project" value="InterPro"/>
</dbReference>
<dbReference type="Gene3D" id="3.30.565.10">
    <property type="entry name" value="Histidine kinase-like ATPase, C-terminal domain"/>
    <property type="match status" value="1"/>
</dbReference>
<sequence>MFWILVLLLSGLTPAISQVTGAVDLSFSDEAGETSVQKESYSRRFLPGRIRGLKAEQEMLRKQISALPQHTPKPLSDRRGYHSVPIEIPSDDVQRIDIQFAFHSKLDSIALMPALVAADTGLESYAFPKRFKIEVLENRGVWIGGDPGRWEERPDEAEWVEVVNWMNRDFPDPGPYPVFFECSGQKVYQVRISFPKGSAASMGDFHALGELYLFRRDMKERMSDNMMGWGADVKVNASNSLSKPPLWDVQYLKDGFAGLGLPLSEEIAAVDDLMIYWDDGEPCAPVEIMLDLGEVRQVGGLHIWPAEAPHGMEVPLFGFPGKVKVEFSADRNFKEVRMAEVSNARQQMYRDNLLIMATRAYEARYVRVTLDDFTMYQNRKILGLGEIRVGEYNTVWSTGCAISGTGLPEWALDQLPRLVDGFSRGRRILSESERIKGLAMRRPLDMRLKEVERELVLAENAWRVLQLRLSIAGGVLLLLVLFLVWRSQQRKRKKELSTLRQRITRDLHDDVGSSLGGISLMSTKLETMAVNQTVKEELGGLALMAREACSSLREVVWLTDQEVILLPALLEKMMERAQRTLYGMDLTVDIGSNIPEVEVGWNVKRHLIMFFREAIHNCARHSNADRAEISVCADNVELQISIRDYGCGFDPAEKNKGWGLESMKKRGEELGGDVSLISALGEGTSVILRVPLSKLSKEPAKAYKTSN</sequence>
<dbReference type="Pfam" id="PF02518">
    <property type="entry name" value="HATPase_c"/>
    <property type="match status" value="1"/>
</dbReference>
<feature type="chain" id="PRO_5025454418" evidence="5">
    <location>
        <begin position="18"/>
        <end position="707"/>
    </location>
</feature>
<dbReference type="PANTHER" id="PTHR24421:SF61">
    <property type="entry name" value="OXYGEN SENSOR HISTIDINE KINASE NREB"/>
    <property type="match status" value="1"/>
</dbReference>
<evidence type="ECO:0000256" key="5">
    <source>
        <dbReference type="SAM" id="SignalP"/>
    </source>
</evidence>
<dbReference type="PROSITE" id="PS50109">
    <property type="entry name" value="HIS_KIN"/>
    <property type="match status" value="1"/>
</dbReference>
<dbReference type="PANTHER" id="PTHR24421">
    <property type="entry name" value="NITRATE/NITRITE SENSOR PROTEIN NARX-RELATED"/>
    <property type="match status" value="1"/>
</dbReference>
<feature type="transmembrane region" description="Helical" evidence="4">
    <location>
        <begin position="465"/>
        <end position="485"/>
    </location>
</feature>
<evidence type="ECO:0000256" key="1">
    <source>
        <dbReference type="ARBA" id="ARBA00022679"/>
    </source>
</evidence>
<keyword evidence="8" id="KW-1185">Reference proteome</keyword>
<dbReference type="InterPro" id="IPR003594">
    <property type="entry name" value="HATPase_dom"/>
</dbReference>
<reference evidence="7 8" key="1">
    <citation type="submission" date="2019-04" db="EMBL/GenBank/DDBJ databases">
        <authorList>
            <person name="Van Vliet M D."/>
        </authorList>
    </citation>
    <scope>NUCLEOTIDE SEQUENCE [LARGE SCALE GENOMIC DNA]</scope>
    <source>
        <strain evidence="7 8">F1</strain>
    </source>
</reference>
<dbReference type="InterPro" id="IPR050482">
    <property type="entry name" value="Sensor_HK_TwoCompSys"/>
</dbReference>
<dbReference type="InterPro" id="IPR011712">
    <property type="entry name" value="Sig_transdc_His_kin_sub3_dim/P"/>
</dbReference>